<evidence type="ECO:0000256" key="4">
    <source>
        <dbReference type="ARBA" id="ARBA00022989"/>
    </source>
</evidence>
<keyword evidence="5 6" id="KW-0472">Membrane</keyword>
<evidence type="ECO:0000256" key="5">
    <source>
        <dbReference type="ARBA" id="ARBA00023136"/>
    </source>
</evidence>
<keyword evidence="6" id="KW-1003">Cell membrane</keyword>
<gene>
    <name evidence="8" type="ORF">GCM10023322_63920</name>
</gene>
<evidence type="ECO:0000313" key="9">
    <source>
        <dbReference type="Proteomes" id="UP001501570"/>
    </source>
</evidence>
<feature type="transmembrane region" description="Helical" evidence="6">
    <location>
        <begin position="77"/>
        <end position="99"/>
    </location>
</feature>
<organism evidence="8 9">
    <name type="scientific">Rugosimonospora acidiphila</name>
    <dbReference type="NCBI Taxonomy" id="556531"/>
    <lineage>
        <taxon>Bacteria</taxon>
        <taxon>Bacillati</taxon>
        <taxon>Actinomycetota</taxon>
        <taxon>Actinomycetes</taxon>
        <taxon>Micromonosporales</taxon>
        <taxon>Micromonosporaceae</taxon>
        <taxon>Rugosimonospora</taxon>
    </lineage>
</organism>
<feature type="transmembrane region" description="Helical" evidence="6">
    <location>
        <begin position="192"/>
        <end position="210"/>
    </location>
</feature>
<feature type="compositionally biased region" description="Low complexity" evidence="7">
    <location>
        <begin position="294"/>
        <end position="324"/>
    </location>
</feature>
<keyword evidence="9" id="KW-1185">Reference proteome</keyword>
<feature type="transmembrane region" description="Helical" evidence="6">
    <location>
        <begin position="242"/>
        <end position="260"/>
    </location>
</feature>
<evidence type="ECO:0000256" key="3">
    <source>
        <dbReference type="ARBA" id="ARBA00022692"/>
    </source>
</evidence>
<dbReference type="Pfam" id="PF01925">
    <property type="entry name" value="TauE"/>
    <property type="match status" value="1"/>
</dbReference>
<feature type="transmembrane region" description="Helical" evidence="6">
    <location>
        <begin position="150"/>
        <end position="180"/>
    </location>
</feature>
<dbReference type="Proteomes" id="UP001501570">
    <property type="component" value="Unassembled WGS sequence"/>
</dbReference>
<evidence type="ECO:0000313" key="8">
    <source>
        <dbReference type="EMBL" id="GAA5195994.1"/>
    </source>
</evidence>
<feature type="compositionally biased region" description="Basic and acidic residues" evidence="7">
    <location>
        <begin position="326"/>
        <end position="335"/>
    </location>
</feature>
<dbReference type="PANTHER" id="PTHR43701:SF2">
    <property type="entry name" value="MEMBRANE TRANSPORTER PROTEIN YJNA-RELATED"/>
    <property type="match status" value="1"/>
</dbReference>
<evidence type="ECO:0000256" key="2">
    <source>
        <dbReference type="ARBA" id="ARBA00009142"/>
    </source>
</evidence>
<comment type="subcellular location">
    <subcellularLocation>
        <location evidence="6">Cell membrane</location>
        <topology evidence="6">Multi-pass membrane protein</topology>
    </subcellularLocation>
    <subcellularLocation>
        <location evidence="1">Membrane</location>
        <topology evidence="1">Multi-pass membrane protein</topology>
    </subcellularLocation>
</comment>
<evidence type="ECO:0000256" key="1">
    <source>
        <dbReference type="ARBA" id="ARBA00004141"/>
    </source>
</evidence>
<feature type="transmembrane region" description="Helical" evidence="6">
    <location>
        <begin position="12"/>
        <end position="43"/>
    </location>
</feature>
<comment type="caution">
    <text evidence="8">The sequence shown here is derived from an EMBL/GenBank/DDBJ whole genome shotgun (WGS) entry which is preliminary data.</text>
</comment>
<feature type="region of interest" description="Disordered" evidence="7">
    <location>
        <begin position="294"/>
        <end position="355"/>
    </location>
</feature>
<name>A0ABP9SIP7_9ACTN</name>
<accession>A0ABP9SIP7</accession>
<proteinExistence type="inferred from homology"/>
<feature type="transmembrane region" description="Helical" evidence="6">
    <location>
        <begin position="216"/>
        <end position="235"/>
    </location>
</feature>
<evidence type="ECO:0000256" key="7">
    <source>
        <dbReference type="SAM" id="MobiDB-lite"/>
    </source>
</evidence>
<comment type="similarity">
    <text evidence="2 6">Belongs to the 4-toluene sulfonate uptake permease (TSUP) (TC 2.A.102) family.</text>
</comment>
<sequence length="355" mass="35745">MPDTGRMDPVLALAGFGVGIVVGLTGMGGGALMTPILVLLFGVPPLAAVSSDLAATAVMKPFGGWVHARRGTVRWRMVLWLCIGSVPSAFAGVLLTRLIGQRQAVQDAIQYALGAALVLAALGMIVKAYMSRRNPPADAPGPVVVRPLPTLLLGAAGGLLVGLTSVGSGSLIIVVLLVLYPSLRANDLVGTDLVQAIPMVAAAALGHALFGDLDLNLAGALLIGSVPGVLLGARLSARAPGGLVRVALVAVLFASALKLFTLPNAVVIGVPALVVVVASARALHRRLTTARLTAPAGPEPLTAAAPLTAAEPPTAASTTTAPEPCHTPEPREALDRSGPPPLVATGRAPGNDARA</sequence>
<reference evidence="9" key="1">
    <citation type="journal article" date="2019" name="Int. J. Syst. Evol. Microbiol.">
        <title>The Global Catalogue of Microorganisms (GCM) 10K type strain sequencing project: providing services to taxonomists for standard genome sequencing and annotation.</title>
        <authorList>
            <consortium name="The Broad Institute Genomics Platform"/>
            <consortium name="The Broad Institute Genome Sequencing Center for Infectious Disease"/>
            <person name="Wu L."/>
            <person name="Ma J."/>
        </authorList>
    </citation>
    <scope>NUCLEOTIDE SEQUENCE [LARGE SCALE GENOMIC DNA]</scope>
    <source>
        <strain evidence="9">JCM 18304</strain>
    </source>
</reference>
<dbReference type="PANTHER" id="PTHR43701">
    <property type="entry name" value="MEMBRANE TRANSPORTER PROTEIN MJ0441-RELATED"/>
    <property type="match status" value="1"/>
</dbReference>
<keyword evidence="4 6" id="KW-1133">Transmembrane helix</keyword>
<evidence type="ECO:0000256" key="6">
    <source>
        <dbReference type="RuleBase" id="RU363041"/>
    </source>
</evidence>
<dbReference type="EMBL" id="BAABJQ010000025">
    <property type="protein sequence ID" value="GAA5195994.1"/>
    <property type="molecule type" value="Genomic_DNA"/>
</dbReference>
<dbReference type="InterPro" id="IPR051598">
    <property type="entry name" value="TSUP/Inactive_protease-like"/>
</dbReference>
<dbReference type="InterPro" id="IPR002781">
    <property type="entry name" value="TM_pro_TauE-like"/>
</dbReference>
<keyword evidence="3 6" id="KW-0812">Transmembrane</keyword>
<feature type="transmembrane region" description="Helical" evidence="6">
    <location>
        <begin position="111"/>
        <end position="130"/>
    </location>
</feature>
<protein>
    <recommendedName>
        <fullName evidence="6">Probable membrane transporter protein</fullName>
    </recommendedName>
</protein>
<feature type="transmembrane region" description="Helical" evidence="6">
    <location>
        <begin position="266"/>
        <end position="283"/>
    </location>
</feature>